<evidence type="ECO:0000313" key="2">
    <source>
        <dbReference type="EMBL" id="QSQ10972.1"/>
    </source>
</evidence>
<name>A0ABX7MZQ5_9BACT</name>
<reference evidence="2 3" key="1">
    <citation type="submission" date="2021-02" db="EMBL/GenBank/DDBJ databases">
        <title>De Novo genome assembly of isolated myxobacteria.</title>
        <authorList>
            <person name="Stevens D.C."/>
        </authorList>
    </citation>
    <scope>NUCLEOTIDE SEQUENCE [LARGE SCALE GENOMIC DNA]</scope>
    <source>
        <strain evidence="2 3">SCHIC003</strain>
    </source>
</reference>
<feature type="compositionally biased region" description="Low complexity" evidence="1">
    <location>
        <begin position="199"/>
        <end position="212"/>
    </location>
</feature>
<dbReference type="RefSeq" id="WP_206712732.1">
    <property type="nucleotide sequence ID" value="NZ_CP071091.1"/>
</dbReference>
<keyword evidence="3" id="KW-1185">Reference proteome</keyword>
<gene>
    <name evidence="2" type="ORF">JY572_21355</name>
</gene>
<dbReference type="InterPro" id="IPR035901">
    <property type="entry name" value="GIY-YIG_endonuc_sf"/>
</dbReference>
<dbReference type="CDD" id="cd10451">
    <property type="entry name" value="GIY-YIG_LuxR_like"/>
    <property type="match status" value="1"/>
</dbReference>
<feature type="region of interest" description="Disordered" evidence="1">
    <location>
        <begin position="190"/>
        <end position="217"/>
    </location>
</feature>
<dbReference type="Proteomes" id="UP000663090">
    <property type="component" value="Chromosome"/>
</dbReference>
<evidence type="ECO:0000313" key="3">
    <source>
        <dbReference type="Proteomes" id="UP000663090"/>
    </source>
</evidence>
<proteinExistence type="predicted"/>
<dbReference type="Gene3D" id="3.40.1440.10">
    <property type="entry name" value="GIY-YIG endonuclease"/>
    <property type="match status" value="1"/>
</dbReference>
<dbReference type="SUPFAM" id="SSF82771">
    <property type="entry name" value="GIY-YIG endonuclease"/>
    <property type="match status" value="1"/>
</dbReference>
<protein>
    <submittedName>
        <fullName evidence="2">GIY-YIG nuclease family protein</fullName>
    </submittedName>
</protein>
<evidence type="ECO:0000256" key="1">
    <source>
        <dbReference type="SAM" id="MobiDB-lite"/>
    </source>
</evidence>
<dbReference type="EMBL" id="CP071091">
    <property type="protein sequence ID" value="QSQ10972.1"/>
    <property type="molecule type" value="Genomic_DNA"/>
</dbReference>
<sequence>METVSPSTEPLTLDECKVRASLLLKALNSADSARATQAAERFRSLPALARLSLGEVLARRDSLQRKHALAVIAHEQGHTSWSELKHACDARAAPRVDFEQLLSRVGGLFLNRWFTSYEEAVASLRQDGGHLFPFREQFFICEDSLLKVMGAEPSDADWARMGPNWLEPRDAQAHARLEQRLLRLCREDASPSLHPTRKSPMSSAESSPPSGSRARRADLKREYKENPPAMGVYAVRNHANGKVLVGASLNVPGMLNRIRFELTSGMPRVPALLADWTRYGESQFTFDVLDVLEPPEEPGADLKEELLVLEKLWLERLKPYGDAGYNEPPK</sequence>
<organism evidence="2 3">
    <name type="scientific">Myxococcus landrumensis</name>
    <dbReference type="NCBI Taxonomy" id="2813577"/>
    <lineage>
        <taxon>Bacteria</taxon>
        <taxon>Pseudomonadati</taxon>
        <taxon>Myxococcota</taxon>
        <taxon>Myxococcia</taxon>
        <taxon>Myxococcales</taxon>
        <taxon>Cystobacterineae</taxon>
        <taxon>Myxococcaceae</taxon>
        <taxon>Myxococcus</taxon>
    </lineage>
</organism>
<accession>A0ABX7MZQ5</accession>